<evidence type="ECO:0000313" key="2">
    <source>
        <dbReference type="Proteomes" id="UP000718821"/>
    </source>
</evidence>
<protein>
    <submittedName>
        <fullName evidence="1">Uncharacterized protein</fullName>
    </submittedName>
</protein>
<dbReference type="Proteomes" id="UP000718821">
    <property type="component" value="Unassembled WGS sequence"/>
</dbReference>
<comment type="caution">
    <text evidence="1">The sequence shown here is derived from an EMBL/GenBank/DDBJ whole genome shotgun (WGS) entry which is preliminary data.</text>
</comment>
<dbReference type="EMBL" id="JACLYU010000007">
    <property type="protein sequence ID" value="MBM6699691.1"/>
    <property type="molecule type" value="Genomic_DNA"/>
</dbReference>
<proteinExistence type="predicted"/>
<accession>A0A938WXG0</accession>
<reference evidence="1" key="2">
    <citation type="journal article" date="2021" name="Sci. Rep.">
        <title>The distribution of antibiotic resistance genes in chicken gut microbiota commensals.</title>
        <authorList>
            <person name="Juricova H."/>
            <person name="Matiasovicova J."/>
            <person name="Kubasova T."/>
            <person name="Cejkova D."/>
            <person name="Rychlik I."/>
        </authorList>
    </citation>
    <scope>NUCLEOTIDE SEQUENCE</scope>
    <source>
        <strain evidence="1">An836</strain>
    </source>
</reference>
<keyword evidence="2" id="KW-1185">Reference proteome</keyword>
<evidence type="ECO:0000313" key="1">
    <source>
        <dbReference type="EMBL" id="MBM6699691.1"/>
    </source>
</evidence>
<dbReference type="RefSeq" id="WP_204468642.1">
    <property type="nucleotide sequence ID" value="NZ_JACLYU010000007.1"/>
</dbReference>
<sequence length="57" mass="6392">MKQQYEHPTLDVELLNTDIICASDETTVMTDDPEAGDNGGANYSNFEDLFKANNFTF</sequence>
<gene>
    <name evidence="1" type="ORF">H7U32_05050</name>
</gene>
<name>A0A938WXG0_9BIFI</name>
<reference evidence="1" key="1">
    <citation type="submission" date="2020-08" db="EMBL/GenBank/DDBJ databases">
        <authorList>
            <person name="Cejkova D."/>
            <person name="Kubasova T."/>
            <person name="Jahodarova E."/>
            <person name="Rychlik I."/>
        </authorList>
    </citation>
    <scope>NUCLEOTIDE SEQUENCE</scope>
    <source>
        <strain evidence="1">An836</strain>
    </source>
</reference>
<organism evidence="1 2">
    <name type="scientific">Bifidobacterium pullorum subsp. saeculare</name>
    <dbReference type="NCBI Taxonomy" id="78257"/>
    <lineage>
        <taxon>Bacteria</taxon>
        <taxon>Bacillati</taxon>
        <taxon>Actinomycetota</taxon>
        <taxon>Actinomycetes</taxon>
        <taxon>Bifidobacteriales</taxon>
        <taxon>Bifidobacteriaceae</taxon>
        <taxon>Bifidobacterium</taxon>
    </lineage>
</organism>
<dbReference type="AlphaFoldDB" id="A0A938WXG0"/>